<keyword evidence="5" id="KW-0968">Cytoplasmic vesicle</keyword>
<dbReference type="PANTHER" id="PTHR45827:SF1">
    <property type="entry name" value="SORTING NEXIN"/>
    <property type="match status" value="1"/>
</dbReference>
<evidence type="ECO:0000256" key="9">
    <source>
        <dbReference type="SAM" id="MobiDB-lite"/>
    </source>
</evidence>
<feature type="compositionally biased region" description="Low complexity" evidence="9">
    <location>
        <begin position="109"/>
        <end position="120"/>
    </location>
</feature>
<organism evidence="12 13">
    <name type="scientific">Dreissena polymorpha</name>
    <name type="common">Zebra mussel</name>
    <name type="synonym">Mytilus polymorpha</name>
    <dbReference type="NCBI Taxonomy" id="45954"/>
    <lineage>
        <taxon>Eukaryota</taxon>
        <taxon>Metazoa</taxon>
        <taxon>Spiralia</taxon>
        <taxon>Lophotrochozoa</taxon>
        <taxon>Mollusca</taxon>
        <taxon>Bivalvia</taxon>
        <taxon>Autobranchia</taxon>
        <taxon>Heteroconchia</taxon>
        <taxon>Euheterodonta</taxon>
        <taxon>Imparidentia</taxon>
        <taxon>Neoheterodontei</taxon>
        <taxon>Myida</taxon>
        <taxon>Dreissenoidea</taxon>
        <taxon>Dreissenidae</taxon>
        <taxon>Dreissena</taxon>
    </lineage>
</organism>
<keyword evidence="3 8" id="KW-0728">SH3 domain</keyword>
<feature type="domain" description="SH3" evidence="10">
    <location>
        <begin position="1"/>
        <end position="63"/>
    </location>
</feature>
<dbReference type="GO" id="GO:0016197">
    <property type="term" value="P:endosomal transport"/>
    <property type="evidence" value="ECO:0007669"/>
    <property type="project" value="TreeGrafter"/>
</dbReference>
<dbReference type="Pfam" id="PF00787">
    <property type="entry name" value="PX"/>
    <property type="match status" value="1"/>
</dbReference>
<dbReference type="InterPro" id="IPR027267">
    <property type="entry name" value="AH/BAR_dom_sf"/>
</dbReference>
<dbReference type="CDD" id="cd07626">
    <property type="entry name" value="BAR_SNX9_like"/>
    <property type="match status" value="1"/>
</dbReference>
<evidence type="ECO:0000256" key="5">
    <source>
        <dbReference type="ARBA" id="ARBA00023329"/>
    </source>
</evidence>
<dbReference type="InterPro" id="IPR014536">
    <property type="entry name" value="Snx9_fam"/>
</dbReference>
<evidence type="ECO:0000256" key="2">
    <source>
        <dbReference type="ARBA" id="ARBA00010883"/>
    </source>
</evidence>
<evidence type="ECO:0000259" key="10">
    <source>
        <dbReference type="PROSITE" id="PS50002"/>
    </source>
</evidence>
<dbReference type="PIRSF" id="PIRSF027744">
    <property type="entry name" value="Snx9"/>
    <property type="match status" value="1"/>
</dbReference>
<proteinExistence type="inferred from homology"/>
<dbReference type="CDD" id="cd06862">
    <property type="entry name" value="PX_SNX9_18_like"/>
    <property type="match status" value="1"/>
</dbReference>
<reference evidence="12" key="2">
    <citation type="submission" date="2020-11" db="EMBL/GenBank/DDBJ databases">
        <authorList>
            <person name="McCartney M.A."/>
            <person name="Auch B."/>
            <person name="Kono T."/>
            <person name="Mallez S."/>
            <person name="Becker A."/>
            <person name="Gohl D.M."/>
            <person name="Silverstein K.A.T."/>
            <person name="Koren S."/>
            <person name="Bechman K.B."/>
            <person name="Herman A."/>
            <person name="Abrahante J.E."/>
            <person name="Garbe J."/>
        </authorList>
    </citation>
    <scope>NUCLEOTIDE SEQUENCE</scope>
    <source>
        <strain evidence="12">Duluth1</strain>
        <tissue evidence="12">Whole animal</tissue>
    </source>
</reference>
<dbReference type="PROSITE" id="PS50195">
    <property type="entry name" value="PX"/>
    <property type="match status" value="1"/>
</dbReference>
<feature type="region of interest" description="Disordered" evidence="9">
    <location>
        <begin position="68"/>
        <end position="163"/>
    </location>
</feature>
<dbReference type="GO" id="GO:0030659">
    <property type="term" value="C:cytoplasmic vesicle membrane"/>
    <property type="evidence" value="ECO:0007669"/>
    <property type="project" value="UniProtKB-SubCell"/>
</dbReference>
<dbReference type="GO" id="GO:0097320">
    <property type="term" value="P:plasma membrane tubulation"/>
    <property type="evidence" value="ECO:0007669"/>
    <property type="project" value="TreeGrafter"/>
</dbReference>
<dbReference type="GO" id="GO:0005886">
    <property type="term" value="C:plasma membrane"/>
    <property type="evidence" value="ECO:0007669"/>
    <property type="project" value="TreeGrafter"/>
</dbReference>
<dbReference type="GO" id="GO:0015031">
    <property type="term" value="P:protein transport"/>
    <property type="evidence" value="ECO:0007669"/>
    <property type="project" value="InterPro"/>
</dbReference>
<feature type="binding site" evidence="7">
    <location>
        <position position="255"/>
    </location>
    <ligand>
        <name>a 1,2-diacyl-sn-glycero-3-phospho-(1D-myo-inositol-4,5-bisphosphate)</name>
        <dbReference type="ChEBI" id="CHEBI:58456"/>
    </ligand>
</feature>
<feature type="domain" description="PX" evidence="11">
    <location>
        <begin position="217"/>
        <end position="339"/>
    </location>
</feature>
<evidence type="ECO:0000256" key="7">
    <source>
        <dbReference type="PIRSR" id="PIRSR027744-1"/>
    </source>
</evidence>
<accession>A0A9D4RZ85</accession>
<feature type="compositionally biased region" description="Polar residues" evidence="9">
    <location>
        <begin position="138"/>
        <end position="155"/>
    </location>
</feature>
<evidence type="ECO:0000256" key="3">
    <source>
        <dbReference type="ARBA" id="ARBA00022443"/>
    </source>
</evidence>
<comment type="similarity">
    <text evidence="2 6">Belongs to the sorting nexin family.</text>
</comment>
<keyword evidence="4" id="KW-0472">Membrane</keyword>
<evidence type="ECO:0000313" key="13">
    <source>
        <dbReference type="Proteomes" id="UP000828390"/>
    </source>
</evidence>
<dbReference type="InterPro" id="IPR001452">
    <property type="entry name" value="SH3_domain"/>
</dbReference>
<comment type="subcellular location">
    <subcellularLocation>
        <location evidence="1">Cytoplasmic vesicle membrane</location>
    </subcellularLocation>
</comment>
<evidence type="ECO:0000256" key="1">
    <source>
        <dbReference type="ARBA" id="ARBA00004156"/>
    </source>
</evidence>
<dbReference type="InterPro" id="IPR019497">
    <property type="entry name" value="Sorting_nexin_WASP-bd-dom"/>
</dbReference>
<name>A0A9D4RZ85_DREPO</name>
<dbReference type="Proteomes" id="UP000828390">
    <property type="component" value="Unassembled WGS sequence"/>
</dbReference>
<dbReference type="SMART" id="SM00312">
    <property type="entry name" value="PX"/>
    <property type="match status" value="1"/>
</dbReference>
<dbReference type="FunFam" id="3.30.1520.10:FF:000004">
    <property type="entry name" value="Sorting nexin"/>
    <property type="match status" value="1"/>
</dbReference>
<dbReference type="Pfam" id="PF00018">
    <property type="entry name" value="SH3_1"/>
    <property type="match status" value="1"/>
</dbReference>
<evidence type="ECO:0000256" key="6">
    <source>
        <dbReference type="PIRNR" id="PIRNR027744"/>
    </source>
</evidence>
<feature type="compositionally biased region" description="Acidic residues" evidence="9">
    <location>
        <begin position="97"/>
        <end position="108"/>
    </location>
</feature>
<dbReference type="GO" id="GO:0035091">
    <property type="term" value="F:phosphatidylinositol binding"/>
    <property type="evidence" value="ECO:0007669"/>
    <property type="project" value="InterPro"/>
</dbReference>
<dbReference type="SUPFAM" id="SSF64268">
    <property type="entry name" value="PX domain"/>
    <property type="match status" value="1"/>
</dbReference>
<dbReference type="InterPro" id="IPR001683">
    <property type="entry name" value="PX_dom"/>
</dbReference>
<dbReference type="PANTHER" id="PTHR45827">
    <property type="entry name" value="SORTING NEXIN"/>
    <property type="match status" value="1"/>
</dbReference>
<evidence type="ECO:0000259" key="11">
    <source>
        <dbReference type="PROSITE" id="PS50195"/>
    </source>
</evidence>
<sequence length="574" mass="64042">MAEVQATALYEFEGDVSNGELSFKPGETLTIVQQDVGEGWWEARNYKGQLGLIPQAYVELIEPPMPAFPPPPAPIASAPAHDHNGWSNSGHQQSQEAWDDDWSDDDEASSTSTGDGVGSVNQSNASNPQALQGGGNFGLSQANPKRSSAASTSPPGTDMSKYGTVKKSFNRFSQFAKAGGEAYMMGHFTSTNVSSADKINVIETADGLEWQPNNQPYTCAVRSPKKESKLKGLKSFIAYQITPSFSNIVVSRRYKHFDWLHVQLENKFTCIPIPPLPDKTISDASMARRGSIKTRSRYEDEFIDQRMKLLQLWVDRICRHPVLSLSEVFQHFLTCTDEKKWKVGKRKAEKDEYTGGKFFLTLDAPPTTKQLADVDAKMETFCKFQKNMEDNMKTLSAVAYDNRKKHLGPFKREYQKLGASFKTLALTFSLDSGTYSQQLTGAIDFTGDTYNEIGNLFEKQPRNDLEPLMDTLNEYKGMLGQFPDVLKVHEGAIGKAKECVKLQGENRMQENAVTSVVQRADVISCGTLAEINHFHKQRCVDFKDVMKTFLSAQIKFYAEISQKLQGALDKVETS</sequence>
<dbReference type="SUPFAM" id="SSF50044">
    <property type="entry name" value="SH3-domain"/>
    <property type="match status" value="1"/>
</dbReference>
<evidence type="ECO:0000256" key="4">
    <source>
        <dbReference type="ARBA" id="ARBA00023136"/>
    </source>
</evidence>
<protein>
    <recommendedName>
        <fullName evidence="6">Sorting nexin</fullName>
    </recommendedName>
</protein>
<dbReference type="AlphaFoldDB" id="A0A9D4RZ85"/>
<dbReference type="GO" id="GO:0006897">
    <property type="term" value="P:endocytosis"/>
    <property type="evidence" value="ECO:0007669"/>
    <property type="project" value="TreeGrafter"/>
</dbReference>
<keyword evidence="13" id="KW-1185">Reference proteome</keyword>
<dbReference type="Gene3D" id="1.20.1270.60">
    <property type="entry name" value="Arfaptin homology (AH) domain/BAR domain"/>
    <property type="match status" value="1"/>
</dbReference>
<dbReference type="Gene3D" id="3.30.1520.10">
    <property type="entry name" value="Phox-like domain"/>
    <property type="match status" value="1"/>
</dbReference>
<feature type="binding site" evidence="7">
    <location>
        <position position="306"/>
    </location>
    <ligand>
        <name>a 1,2-diacyl-sn-glycero-3-phospho-(1D-myo-inositol-4,5-bisphosphate)</name>
        <dbReference type="ChEBI" id="CHEBI:58456"/>
    </ligand>
</feature>
<evidence type="ECO:0000256" key="8">
    <source>
        <dbReference type="PROSITE-ProRule" id="PRU00192"/>
    </source>
</evidence>
<reference evidence="12" key="1">
    <citation type="journal article" date="2019" name="bioRxiv">
        <title>The Genome of the Zebra Mussel, Dreissena polymorpha: A Resource for Invasive Species Research.</title>
        <authorList>
            <person name="McCartney M.A."/>
            <person name="Auch B."/>
            <person name="Kono T."/>
            <person name="Mallez S."/>
            <person name="Zhang Y."/>
            <person name="Obille A."/>
            <person name="Becker A."/>
            <person name="Abrahante J.E."/>
            <person name="Garbe J."/>
            <person name="Badalamenti J.P."/>
            <person name="Herman A."/>
            <person name="Mangelson H."/>
            <person name="Liachko I."/>
            <person name="Sullivan S."/>
            <person name="Sone E.D."/>
            <person name="Koren S."/>
            <person name="Silverstein K.A.T."/>
            <person name="Beckman K.B."/>
            <person name="Gohl D.M."/>
        </authorList>
    </citation>
    <scope>NUCLEOTIDE SEQUENCE</scope>
    <source>
        <strain evidence="12">Duluth1</strain>
        <tissue evidence="12">Whole animal</tissue>
    </source>
</reference>
<dbReference type="InterPro" id="IPR036028">
    <property type="entry name" value="SH3-like_dom_sf"/>
</dbReference>
<dbReference type="PROSITE" id="PS50002">
    <property type="entry name" value="SH3"/>
    <property type="match status" value="1"/>
</dbReference>
<dbReference type="Gene3D" id="2.30.30.40">
    <property type="entry name" value="SH3 Domains"/>
    <property type="match status" value="1"/>
</dbReference>
<dbReference type="GO" id="GO:0000278">
    <property type="term" value="P:mitotic cell cycle"/>
    <property type="evidence" value="ECO:0007669"/>
    <property type="project" value="InterPro"/>
</dbReference>
<dbReference type="SMART" id="SM00326">
    <property type="entry name" value="SH3"/>
    <property type="match status" value="1"/>
</dbReference>
<dbReference type="EMBL" id="JAIWYP010000001">
    <property type="protein sequence ID" value="KAH3886426.1"/>
    <property type="molecule type" value="Genomic_DNA"/>
</dbReference>
<comment type="caution">
    <text evidence="12">The sequence shown here is derived from an EMBL/GenBank/DDBJ whole genome shotgun (WGS) entry which is preliminary data.</text>
</comment>
<dbReference type="PRINTS" id="PR00452">
    <property type="entry name" value="SH3DOMAIN"/>
</dbReference>
<feature type="compositionally biased region" description="Polar residues" evidence="9">
    <location>
        <begin position="121"/>
        <end position="130"/>
    </location>
</feature>
<gene>
    <name evidence="12" type="ORF">DPMN_010433</name>
</gene>
<dbReference type="InterPro" id="IPR036871">
    <property type="entry name" value="PX_dom_sf"/>
</dbReference>
<evidence type="ECO:0000313" key="12">
    <source>
        <dbReference type="EMBL" id="KAH3886426.1"/>
    </source>
</evidence>
<dbReference type="Pfam" id="PF10456">
    <property type="entry name" value="BAR_3_WASP_bdg"/>
    <property type="match status" value="1"/>
</dbReference>
<feature type="binding site" evidence="7">
    <location>
        <position position="253"/>
    </location>
    <ligand>
        <name>a 1,2-diacyl-sn-glycero-3-phospho-(1D-myo-inositol-4,5-bisphosphate)</name>
        <dbReference type="ChEBI" id="CHEBI:58456"/>
    </ligand>
</feature>